<gene>
    <name evidence="2" type="ORF">KHLLAP_LOCUS2866</name>
</gene>
<evidence type="ECO:0000313" key="2">
    <source>
        <dbReference type="EMBL" id="CAJ2502398.1"/>
    </source>
</evidence>
<proteinExistence type="predicted"/>
<dbReference type="AlphaFoldDB" id="A0AAI8YF77"/>
<sequence length="267" mass="29981">MADPSSSLLWTVILLVTALLLALIVTTHILSSYTIAYLAAPREINTFIDAVDFSIQENESYDCDVARVPRLEDKVRLGRLLREIQKGGDDLREDLNQLVVAEGGTTLHTSARILWASHRRQLEDRVRRLDILRMRFLVVYMGIVATSAGERGRHAERTTPKDIEKTPIHTPRASRPGIHKSLTDSIKQRPPLRRLATQAMGHNEKTEQPHRTGWMGVVQELQRSPLMQKRHASIEEAMRSPPVMTPLGSPLALSPIARTPSPMTIDS</sequence>
<dbReference type="EMBL" id="CAUWAG010000004">
    <property type="protein sequence ID" value="CAJ2502398.1"/>
    <property type="molecule type" value="Genomic_DNA"/>
</dbReference>
<reference evidence="2" key="1">
    <citation type="submission" date="2023-10" db="EMBL/GenBank/DDBJ databases">
        <authorList>
            <person name="Hackl T."/>
        </authorList>
    </citation>
    <scope>NUCLEOTIDE SEQUENCE</scope>
</reference>
<comment type="caution">
    <text evidence="2">The sequence shown here is derived from an EMBL/GenBank/DDBJ whole genome shotgun (WGS) entry which is preliminary data.</text>
</comment>
<keyword evidence="3" id="KW-1185">Reference proteome</keyword>
<protein>
    <submittedName>
        <fullName evidence="2">Uu.00g097920.m01.CDS01</fullName>
    </submittedName>
</protein>
<organism evidence="2 3">
    <name type="scientific">Anthostomella pinea</name>
    <dbReference type="NCBI Taxonomy" id="933095"/>
    <lineage>
        <taxon>Eukaryota</taxon>
        <taxon>Fungi</taxon>
        <taxon>Dikarya</taxon>
        <taxon>Ascomycota</taxon>
        <taxon>Pezizomycotina</taxon>
        <taxon>Sordariomycetes</taxon>
        <taxon>Xylariomycetidae</taxon>
        <taxon>Xylariales</taxon>
        <taxon>Xylariaceae</taxon>
        <taxon>Anthostomella</taxon>
    </lineage>
</organism>
<evidence type="ECO:0000313" key="3">
    <source>
        <dbReference type="Proteomes" id="UP001295740"/>
    </source>
</evidence>
<name>A0AAI8YF77_9PEZI</name>
<accession>A0AAI8YF77</accession>
<dbReference type="Proteomes" id="UP001295740">
    <property type="component" value="Unassembled WGS sequence"/>
</dbReference>
<feature type="region of interest" description="Disordered" evidence="1">
    <location>
        <begin position="240"/>
        <end position="267"/>
    </location>
</feature>
<evidence type="ECO:0000256" key="1">
    <source>
        <dbReference type="SAM" id="MobiDB-lite"/>
    </source>
</evidence>